<dbReference type="PANTHER" id="PTHR31002:SF34">
    <property type="entry name" value="CELL WALL PROTEIN CWP1-RELATED"/>
    <property type="match status" value="1"/>
</dbReference>
<protein>
    <submittedName>
        <fullName evidence="2">Similar to Saccharomyces cerevisiae YER011W TIR1 Cell wall mannoprotein of the Srp1p/Tip1p family of serine-alanine-rich proteins</fullName>
    </submittedName>
</protein>
<dbReference type="PANTHER" id="PTHR31002">
    <property type="entry name" value="SERIPAUPERIN"/>
    <property type="match status" value="1"/>
</dbReference>
<evidence type="ECO:0000313" key="3">
    <source>
        <dbReference type="Proteomes" id="UP000196158"/>
    </source>
</evidence>
<dbReference type="OrthoDB" id="4069694at2759"/>
<dbReference type="GO" id="GO:0000324">
    <property type="term" value="C:fungal-type vacuole"/>
    <property type="evidence" value="ECO:0007669"/>
    <property type="project" value="TreeGrafter"/>
</dbReference>
<dbReference type="EMBL" id="FXLY01000008">
    <property type="protein sequence ID" value="SMN21370.1"/>
    <property type="molecule type" value="Genomic_DNA"/>
</dbReference>
<dbReference type="Proteomes" id="UP000196158">
    <property type="component" value="Unassembled WGS sequence"/>
</dbReference>
<dbReference type="GO" id="GO:0005199">
    <property type="term" value="F:structural constituent of cell wall"/>
    <property type="evidence" value="ECO:0007669"/>
    <property type="project" value="TreeGrafter"/>
</dbReference>
<gene>
    <name evidence="2" type="ORF">KASA_0K00055G</name>
</gene>
<sequence length="200" mass="19674">MYSKTALILSTIATAALVNAQTADQLAELNVIVDDVKNHMSDYLGLVSSGAVSISDLPAGVMNLALAVQTATDDSYTSLYKDVDVEKLGPFLTALPWYSSRLAAELETATEGDAAATSSAAAATSSAAAVTSSSAAAVTSSSAAAVTSASSEVSTSSPATISSVNTASSTAAVTEQTVNNAAKAAGSFGVVALGAAALLL</sequence>
<dbReference type="Pfam" id="PF00660">
    <property type="entry name" value="SRP1_TIP1"/>
    <property type="match status" value="1"/>
</dbReference>
<accession>A0A1X7R7E0</accession>
<keyword evidence="3" id="KW-1185">Reference proteome</keyword>
<evidence type="ECO:0000313" key="2">
    <source>
        <dbReference type="EMBL" id="SMN21370.1"/>
    </source>
</evidence>
<dbReference type="InterPro" id="IPR000992">
    <property type="entry name" value="SRP1_TIP1"/>
</dbReference>
<dbReference type="GO" id="GO:0009277">
    <property type="term" value="C:fungal-type cell wall"/>
    <property type="evidence" value="ECO:0007669"/>
    <property type="project" value="TreeGrafter"/>
</dbReference>
<name>A0A1X7R7E0_9SACH</name>
<proteinExistence type="predicted"/>
<evidence type="ECO:0000256" key="1">
    <source>
        <dbReference type="SAM" id="SignalP"/>
    </source>
</evidence>
<feature type="chain" id="PRO_5013118374" evidence="1">
    <location>
        <begin position="21"/>
        <end position="200"/>
    </location>
</feature>
<feature type="signal peptide" evidence="1">
    <location>
        <begin position="1"/>
        <end position="20"/>
    </location>
</feature>
<organism evidence="2 3">
    <name type="scientific">Maudiozyma saulgeensis</name>
    <dbReference type="NCBI Taxonomy" id="1789683"/>
    <lineage>
        <taxon>Eukaryota</taxon>
        <taxon>Fungi</taxon>
        <taxon>Dikarya</taxon>
        <taxon>Ascomycota</taxon>
        <taxon>Saccharomycotina</taxon>
        <taxon>Saccharomycetes</taxon>
        <taxon>Saccharomycetales</taxon>
        <taxon>Saccharomycetaceae</taxon>
        <taxon>Maudiozyma</taxon>
    </lineage>
</organism>
<dbReference type="PROSITE" id="PS00724">
    <property type="entry name" value="SRP1_TIP1"/>
    <property type="match status" value="1"/>
</dbReference>
<dbReference type="AlphaFoldDB" id="A0A1X7R7E0"/>
<dbReference type="InterPro" id="IPR050788">
    <property type="entry name" value="Yeast_SRP1/TIP1_CWP"/>
</dbReference>
<reference evidence="2 3" key="1">
    <citation type="submission" date="2017-04" db="EMBL/GenBank/DDBJ databases">
        <authorList>
            <person name="Afonso C.L."/>
            <person name="Miller P.J."/>
            <person name="Scott M.A."/>
            <person name="Spackman E."/>
            <person name="Goraichik I."/>
            <person name="Dimitrov K.M."/>
            <person name="Suarez D.L."/>
            <person name="Swayne D.E."/>
        </authorList>
    </citation>
    <scope>NUCLEOTIDE SEQUENCE [LARGE SCALE GENOMIC DNA]</scope>
</reference>
<dbReference type="GO" id="GO:0031505">
    <property type="term" value="P:fungal-type cell wall organization"/>
    <property type="evidence" value="ECO:0007669"/>
    <property type="project" value="TreeGrafter"/>
</dbReference>
<keyword evidence="1" id="KW-0732">Signal</keyword>
<dbReference type="STRING" id="1789683.A0A1X7R7E0"/>